<dbReference type="RefSeq" id="WP_229724235.1">
    <property type="nucleotide sequence ID" value="NZ_BMGV01000006.1"/>
</dbReference>
<name>A0A1H7AS69_9RHOB</name>
<accession>A0A1H7AS69</accession>
<dbReference type="AlphaFoldDB" id="A0A1H7AS69"/>
<reference evidence="2 3" key="1">
    <citation type="submission" date="2016-10" db="EMBL/GenBank/DDBJ databases">
        <authorList>
            <person name="de Groot N.N."/>
        </authorList>
    </citation>
    <scope>NUCLEOTIDE SEQUENCE [LARGE SCALE GENOMIC DNA]</scope>
    <source>
        <strain evidence="2 3">DSM 29340</strain>
    </source>
</reference>
<evidence type="ECO:0000313" key="3">
    <source>
        <dbReference type="Proteomes" id="UP000199379"/>
    </source>
</evidence>
<dbReference type="InterPro" id="IPR050228">
    <property type="entry name" value="Carboxylesterase_BioH"/>
</dbReference>
<dbReference type="InterPro" id="IPR029058">
    <property type="entry name" value="AB_hydrolase_fold"/>
</dbReference>
<dbReference type="Gene3D" id="3.40.50.1820">
    <property type="entry name" value="alpha/beta hydrolase"/>
    <property type="match status" value="1"/>
</dbReference>
<dbReference type="PANTHER" id="PTHR43194:SF5">
    <property type="entry name" value="PIMELOYL-[ACYL-CARRIER PROTEIN] METHYL ESTER ESTERASE"/>
    <property type="match status" value="1"/>
</dbReference>
<dbReference type="Proteomes" id="UP000199379">
    <property type="component" value="Unassembled WGS sequence"/>
</dbReference>
<dbReference type="STRING" id="1227549.SAMN05444007_10634"/>
<evidence type="ECO:0000259" key="1">
    <source>
        <dbReference type="Pfam" id="PF00561"/>
    </source>
</evidence>
<dbReference type="Pfam" id="PF00561">
    <property type="entry name" value="Abhydrolase_1"/>
    <property type="match status" value="1"/>
</dbReference>
<evidence type="ECO:0000313" key="2">
    <source>
        <dbReference type="EMBL" id="SEJ64710.1"/>
    </source>
</evidence>
<protein>
    <submittedName>
        <fullName evidence="2">Pimeloyl-ACP methyl ester carboxylesterase</fullName>
    </submittedName>
</protein>
<dbReference type="InterPro" id="IPR000073">
    <property type="entry name" value="AB_hydrolase_1"/>
</dbReference>
<dbReference type="PRINTS" id="PR00111">
    <property type="entry name" value="ABHYDROLASE"/>
</dbReference>
<keyword evidence="3" id="KW-1185">Reference proteome</keyword>
<dbReference type="EMBL" id="FNYD01000006">
    <property type="protein sequence ID" value="SEJ64710.1"/>
    <property type="molecule type" value="Genomic_DNA"/>
</dbReference>
<gene>
    <name evidence="2" type="ORF">SAMN05444007_10634</name>
</gene>
<organism evidence="2 3">
    <name type="scientific">Cribrihabitans marinus</name>
    <dbReference type="NCBI Taxonomy" id="1227549"/>
    <lineage>
        <taxon>Bacteria</taxon>
        <taxon>Pseudomonadati</taxon>
        <taxon>Pseudomonadota</taxon>
        <taxon>Alphaproteobacteria</taxon>
        <taxon>Rhodobacterales</taxon>
        <taxon>Paracoccaceae</taxon>
        <taxon>Cribrihabitans</taxon>
    </lineage>
</organism>
<feature type="domain" description="AB hydrolase-1" evidence="1">
    <location>
        <begin position="22"/>
        <end position="250"/>
    </location>
</feature>
<sequence length="270" mass="28822">MSVPQPLNVRRYEGGPRQVMAFHCTMAHSGAWRGVAAALSDLATIDAPDMLNHGSSPDWDGQGEVEDRIVAASAAALPEGPVDLIGHSFGGKIALRLAVAYPGRVRSLTLIEPVMFSVAAADAPELAQADATQMQPVFDALKANDDALAARLFNRLWGAQDGPRWPDLPEATRASMTRAVRIMEPARAAIYEDRAGLLAPGVLDGATMPVLILHGARSPEVMRTICEGLARRLPDARATAVQGGDHMLPITLPKEVAATIRAFWDTWAPV</sequence>
<dbReference type="SUPFAM" id="SSF53474">
    <property type="entry name" value="alpha/beta-Hydrolases"/>
    <property type="match status" value="1"/>
</dbReference>
<proteinExistence type="predicted"/>
<dbReference type="PANTHER" id="PTHR43194">
    <property type="entry name" value="HYDROLASE ALPHA/BETA FOLD FAMILY"/>
    <property type="match status" value="1"/>
</dbReference>